<sequence>MRKLLVSKPNSKEKSIMKIKIIFRYILGLESELYLSRMKPEETLVRVRSDFDVQIDRLTLILGGQIELSSSSWLPLTFPSR</sequence>
<organism evidence="1">
    <name type="scientific">Brugia malayi</name>
    <name type="common">Filarial nematode worm</name>
    <dbReference type="NCBI Taxonomy" id="6279"/>
    <lineage>
        <taxon>Eukaryota</taxon>
        <taxon>Metazoa</taxon>
        <taxon>Ecdysozoa</taxon>
        <taxon>Nematoda</taxon>
        <taxon>Chromadorea</taxon>
        <taxon>Rhabditida</taxon>
        <taxon>Spirurina</taxon>
        <taxon>Spiruromorpha</taxon>
        <taxon>Filarioidea</taxon>
        <taxon>Onchocercidae</taxon>
        <taxon>Brugia</taxon>
    </lineage>
</organism>
<protein>
    <submittedName>
        <fullName evidence="1 4">Bm178</fullName>
    </submittedName>
</protein>
<evidence type="ECO:0000313" key="4">
    <source>
        <dbReference type="WBParaSite" id="Bm178.1"/>
    </source>
</evidence>
<name>A0A0K0J333_BRUMA</name>
<keyword evidence="3" id="KW-1185">Reference proteome</keyword>
<evidence type="ECO:0000313" key="1">
    <source>
        <dbReference type="EMBL" id="CDP91416.1"/>
    </source>
</evidence>
<reference evidence="1 3" key="1">
    <citation type="journal article" date="2007" name="Science">
        <title>Draft genome of the filarial nematode parasite Brugia malayi.</title>
        <authorList>
            <person name="Ghedin E."/>
            <person name="Wang S."/>
            <person name="Spiro D."/>
            <person name="Caler E."/>
            <person name="Zhao Q."/>
            <person name="Crabtree J."/>
            <person name="Allen J.E."/>
            <person name="Delcher A.L."/>
            <person name="Guiliano D.B."/>
            <person name="Miranda-Saavedra D."/>
            <person name="Angiuoli S.V."/>
            <person name="Creasy T."/>
            <person name="Amedeo P."/>
            <person name="Haas B."/>
            <person name="El-Sayed N.M."/>
            <person name="Wortman J.R."/>
            <person name="Feldblyum T."/>
            <person name="Tallon L."/>
            <person name="Schatz M."/>
            <person name="Shumway M."/>
            <person name="Koo H."/>
            <person name="Salzberg S.L."/>
            <person name="Schobel S."/>
            <person name="Pertea M."/>
            <person name="Pop M."/>
            <person name="White O."/>
            <person name="Barton G.J."/>
            <person name="Carlow C.K."/>
            <person name="Crawford M.J."/>
            <person name="Daub J."/>
            <person name="Dimmic M.W."/>
            <person name="Estes C.F."/>
            <person name="Foster J.M."/>
            <person name="Ganatra M."/>
            <person name="Gregory W.F."/>
            <person name="Johnson N.M."/>
            <person name="Jin J."/>
            <person name="Komuniecki R."/>
            <person name="Korf I."/>
            <person name="Kumar S."/>
            <person name="Laney S."/>
            <person name="Li B.W."/>
            <person name="Li W."/>
            <person name="Lindblom T.H."/>
            <person name="Lustigman S."/>
            <person name="Ma D."/>
            <person name="Maina C.V."/>
            <person name="Martin D.M."/>
            <person name="McCarter J.P."/>
            <person name="McReynolds L."/>
            <person name="Mitreva M."/>
            <person name="Nutman T.B."/>
            <person name="Parkinson J."/>
            <person name="Peregrin-Alvarez J.M."/>
            <person name="Poole C."/>
            <person name="Ren Q."/>
            <person name="Saunders L."/>
            <person name="Sluder A.E."/>
            <person name="Smith K."/>
            <person name="Stanke M."/>
            <person name="Unnasch T.R."/>
            <person name="Ware J."/>
            <person name="Wei A.D."/>
            <person name="Weil G."/>
            <person name="Williams D.J."/>
            <person name="Zhang Y."/>
            <person name="Williams S.A."/>
            <person name="Fraser-Liggett C."/>
            <person name="Slatko B."/>
            <person name="Blaxter M.L."/>
            <person name="Scott A.L."/>
        </authorList>
    </citation>
    <scope>NUCLEOTIDE SEQUENCE</scope>
    <source>
        <strain evidence="1 3">FR3</strain>
    </source>
</reference>
<accession>A0A4E9EWC0</accession>
<evidence type="ECO:0000313" key="5">
    <source>
        <dbReference type="WormBase" id="Bm178"/>
    </source>
</evidence>
<accession>A0A0K0J333</accession>
<reference evidence="4" key="4">
    <citation type="submission" date="2019-12" db="UniProtKB">
        <authorList>
            <consortium name="WormBaseParasite"/>
        </authorList>
    </citation>
    <scope>IDENTIFICATION</scope>
</reference>
<dbReference type="WBParaSite" id="Bm178.1">
    <property type="protein sequence ID" value="Bm178.1"/>
    <property type="gene ID" value="WBGene00220439"/>
</dbReference>
<dbReference type="WormBase" id="Bm178">
    <property type="protein sequence ID" value="BM23175"/>
    <property type="gene ID" value="WBGene00220439"/>
</dbReference>
<gene>
    <name evidence="2 5" type="ORF">Bm178</name>
    <name evidence="2" type="ORF">BM_BM178</name>
    <name evidence="1" type="ORF">BM_Bm178</name>
</gene>
<evidence type="ECO:0000313" key="3">
    <source>
        <dbReference type="Proteomes" id="UP000006672"/>
    </source>
</evidence>
<reference evidence="2" key="3">
    <citation type="submission" date="2019-04" db="EMBL/GenBank/DDBJ databases">
        <authorList>
            <person name="Howe K."/>
            <person name="Paulini M."/>
            <person name="Williams G."/>
        </authorList>
    </citation>
    <scope>NUCLEOTIDE SEQUENCE [LARGE SCALE GENOMIC DNA]</scope>
    <source>
        <strain evidence="2">FR3</strain>
    </source>
</reference>
<dbReference type="EMBL" id="CAAKNF010000196">
    <property type="protein sequence ID" value="VIO87710.1"/>
    <property type="molecule type" value="Genomic_DNA"/>
</dbReference>
<proteinExistence type="predicted"/>
<dbReference type="EMBL" id="LN856424">
    <property type="protein sequence ID" value="CDP91416.1"/>
    <property type="molecule type" value="Genomic_DNA"/>
</dbReference>
<dbReference type="AlphaFoldDB" id="A0A0K0J333"/>
<evidence type="ECO:0000313" key="2">
    <source>
        <dbReference type="EMBL" id="VIO87710.1"/>
    </source>
</evidence>
<reference evidence="1" key="2">
    <citation type="submission" date="2012-12" db="EMBL/GenBank/DDBJ databases">
        <authorList>
            <person name="Gao Y.W."/>
            <person name="Fan S.T."/>
            <person name="Sun H.T."/>
            <person name="Wang Z."/>
            <person name="Gao X.L."/>
            <person name="Li Y.G."/>
            <person name="Wang T.C."/>
            <person name="Zhang K."/>
            <person name="Xu W.W."/>
            <person name="Yu Z.J."/>
            <person name="Xia X.Z."/>
        </authorList>
    </citation>
    <scope>NUCLEOTIDE SEQUENCE</scope>
    <source>
        <strain evidence="1">FR3</strain>
    </source>
</reference>
<dbReference type="Proteomes" id="UP000006672">
    <property type="component" value="Unassembled WGS sequence"/>
</dbReference>